<dbReference type="GO" id="GO:0008270">
    <property type="term" value="F:zinc ion binding"/>
    <property type="evidence" value="ECO:0007669"/>
    <property type="project" value="UniProtKB-KW"/>
</dbReference>
<evidence type="ECO:0000256" key="3">
    <source>
        <dbReference type="ARBA" id="ARBA00022833"/>
    </source>
</evidence>
<dbReference type="Gene3D" id="3.30.40.10">
    <property type="entry name" value="Zinc/RING finger domain, C3HC4 (zinc finger)"/>
    <property type="match status" value="1"/>
</dbReference>
<organism evidence="7">
    <name type="scientific">Perkinsus marinus (strain ATCC 50983 / TXsc)</name>
    <dbReference type="NCBI Taxonomy" id="423536"/>
    <lineage>
        <taxon>Eukaryota</taxon>
        <taxon>Sar</taxon>
        <taxon>Alveolata</taxon>
        <taxon>Perkinsozoa</taxon>
        <taxon>Perkinsea</taxon>
        <taxon>Perkinsida</taxon>
        <taxon>Perkinsidae</taxon>
        <taxon>Perkinsus</taxon>
    </lineage>
</organism>
<evidence type="ECO:0000313" key="6">
    <source>
        <dbReference type="EMBL" id="EER12811.1"/>
    </source>
</evidence>
<feature type="non-terminal residue" evidence="6">
    <location>
        <position position="1"/>
    </location>
</feature>
<name>C5KRX0_PERM5</name>
<keyword evidence="7" id="KW-1185">Reference proteome</keyword>
<keyword evidence="3" id="KW-0862">Zinc</keyword>
<evidence type="ECO:0000256" key="1">
    <source>
        <dbReference type="ARBA" id="ARBA00022723"/>
    </source>
</evidence>
<dbReference type="InterPro" id="IPR001841">
    <property type="entry name" value="Znf_RING"/>
</dbReference>
<dbReference type="RefSeq" id="XP_002781016.1">
    <property type="nucleotide sequence ID" value="XM_002780970.1"/>
</dbReference>
<reference evidence="6 7" key="1">
    <citation type="submission" date="2008-07" db="EMBL/GenBank/DDBJ databases">
        <authorList>
            <person name="El-Sayed N."/>
            <person name="Caler E."/>
            <person name="Inman J."/>
            <person name="Amedeo P."/>
            <person name="Hass B."/>
            <person name="Wortman J."/>
        </authorList>
    </citation>
    <scope>NUCLEOTIDE SEQUENCE [LARGE SCALE GENOMIC DNA]</scope>
    <source>
        <strain evidence="7">ATCC 50983 / TXsc</strain>
    </source>
</reference>
<sequence length="63" mass="7288">SLYDAQHDCPICLSQYEDIDTVTELPCHHLFHLECLEKWVNRAAAHRHPSCPLCRQCLPSTLE</sequence>
<dbReference type="Pfam" id="PF13639">
    <property type="entry name" value="zf-RING_2"/>
    <property type="match status" value="1"/>
</dbReference>
<evidence type="ECO:0000256" key="2">
    <source>
        <dbReference type="ARBA" id="ARBA00022771"/>
    </source>
</evidence>
<dbReference type="GeneID" id="9059008"/>
<dbReference type="AlphaFoldDB" id="C5KRX0"/>
<dbReference type="InterPro" id="IPR013083">
    <property type="entry name" value="Znf_RING/FYVE/PHD"/>
</dbReference>
<dbReference type="SUPFAM" id="SSF57850">
    <property type="entry name" value="RING/U-box"/>
    <property type="match status" value="1"/>
</dbReference>
<dbReference type="PROSITE" id="PS50089">
    <property type="entry name" value="ZF_RING_2"/>
    <property type="match status" value="1"/>
</dbReference>
<dbReference type="OMA" id="HTTCINE"/>
<feature type="non-terminal residue" evidence="6">
    <location>
        <position position="63"/>
    </location>
</feature>
<dbReference type="PANTHER" id="PTHR47662">
    <property type="entry name" value="RING-TYPE DOMAIN-CONTAINING PROTEIN"/>
    <property type="match status" value="1"/>
</dbReference>
<accession>C5KRX0</accession>
<dbReference type="SMART" id="SM00744">
    <property type="entry name" value="RINGv"/>
    <property type="match status" value="1"/>
</dbReference>
<evidence type="ECO:0000313" key="7">
    <source>
        <dbReference type="Proteomes" id="UP000007800"/>
    </source>
</evidence>
<evidence type="ECO:0000256" key="4">
    <source>
        <dbReference type="PROSITE-ProRule" id="PRU00175"/>
    </source>
</evidence>
<dbReference type="InterPro" id="IPR011016">
    <property type="entry name" value="Znf_RING-CH"/>
</dbReference>
<dbReference type="Proteomes" id="UP000007800">
    <property type="component" value="Unassembled WGS sequence"/>
</dbReference>
<gene>
    <name evidence="6" type="ORF">Pmar_PMAR018066</name>
</gene>
<feature type="domain" description="RING-type" evidence="5">
    <location>
        <begin position="9"/>
        <end position="55"/>
    </location>
</feature>
<dbReference type="SMART" id="SM00184">
    <property type="entry name" value="RING"/>
    <property type="match status" value="1"/>
</dbReference>
<evidence type="ECO:0000259" key="5">
    <source>
        <dbReference type="PROSITE" id="PS50089"/>
    </source>
</evidence>
<dbReference type="InParanoid" id="C5KRX0"/>
<keyword evidence="1" id="KW-0479">Metal-binding</keyword>
<dbReference type="OrthoDB" id="1302410at2759"/>
<protein>
    <submittedName>
        <fullName evidence="6">Anaphase-promoting complex subunit, putative</fullName>
    </submittedName>
</protein>
<dbReference type="EMBL" id="GG675931">
    <property type="protein sequence ID" value="EER12811.1"/>
    <property type="molecule type" value="Genomic_DNA"/>
</dbReference>
<proteinExistence type="predicted"/>
<keyword evidence="2 4" id="KW-0863">Zinc-finger</keyword>
<dbReference type="PANTHER" id="PTHR47662:SF1">
    <property type="entry name" value="RING-TYPE DOMAIN-CONTAINING PROTEIN"/>
    <property type="match status" value="1"/>
</dbReference>